<evidence type="ECO:0000313" key="1">
    <source>
        <dbReference type="EMBL" id="GFR63774.1"/>
    </source>
</evidence>
<comment type="caution">
    <text evidence="1">The sequence shown here is derived from an EMBL/GenBank/DDBJ whole genome shotgun (WGS) entry which is preliminary data.</text>
</comment>
<accession>A0AAV4ESU0</accession>
<name>A0AAV4ESU0_9GAST</name>
<reference evidence="1 2" key="1">
    <citation type="journal article" date="2021" name="Elife">
        <title>Chloroplast acquisition without the gene transfer in kleptoplastic sea slugs, Plakobranchus ocellatus.</title>
        <authorList>
            <person name="Maeda T."/>
            <person name="Takahashi S."/>
            <person name="Yoshida T."/>
            <person name="Shimamura S."/>
            <person name="Takaki Y."/>
            <person name="Nagai Y."/>
            <person name="Toyoda A."/>
            <person name="Suzuki Y."/>
            <person name="Arimoto A."/>
            <person name="Ishii H."/>
            <person name="Satoh N."/>
            <person name="Nishiyama T."/>
            <person name="Hasebe M."/>
            <person name="Maruyama T."/>
            <person name="Minagawa J."/>
            <person name="Obokata J."/>
            <person name="Shigenobu S."/>
        </authorList>
    </citation>
    <scope>NUCLEOTIDE SEQUENCE [LARGE SCALE GENOMIC DNA]</scope>
</reference>
<dbReference type="AlphaFoldDB" id="A0AAV4ESU0"/>
<keyword evidence="2" id="KW-1185">Reference proteome</keyword>
<sequence>MWTSGITPRLSHGCNTETGWTNYGATSEQRGTGKWDLNLVTLPEMLPFLAAGGHYLYTKPVYLYFKDKLQVLTTNSYEFVSFQTGRHVL</sequence>
<dbReference type="Proteomes" id="UP000762676">
    <property type="component" value="Unassembled WGS sequence"/>
</dbReference>
<protein>
    <submittedName>
        <fullName evidence="1">Uncharacterized protein</fullName>
    </submittedName>
</protein>
<organism evidence="1 2">
    <name type="scientific">Elysia marginata</name>
    <dbReference type="NCBI Taxonomy" id="1093978"/>
    <lineage>
        <taxon>Eukaryota</taxon>
        <taxon>Metazoa</taxon>
        <taxon>Spiralia</taxon>
        <taxon>Lophotrochozoa</taxon>
        <taxon>Mollusca</taxon>
        <taxon>Gastropoda</taxon>
        <taxon>Heterobranchia</taxon>
        <taxon>Euthyneura</taxon>
        <taxon>Panpulmonata</taxon>
        <taxon>Sacoglossa</taxon>
        <taxon>Placobranchoidea</taxon>
        <taxon>Plakobranchidae</taxon>
        <taxon>Elysia</taxon>
    </lineage>
</organism>
<gene>
    <name evidence="1" type="ORF">ElyMa_000163900</name>
</gene>
<dbReference type="EMBL" id="BMAT01000311">
    <property type="protein sequence ID" value="GFR63774.1"/>
    <property type="molecule type" value="Genomic_DNA"/>
</dbReference>
<proteinExistence type="predicted"/>
<evidence type="ECO:0000313" key="2">
    <source>
        <dbReference type="Proteomes" id="UP000762676"/>
    </source>
</evidence>